<name>A0A1M6ADL8_9FLAO</name>
<evidence type="ECO:0000313" key="3">
    <source>
        <dbReference type="Proteomes" id="UP000184335"/>
    </source>
</evidence>
<dbReference type="AlphaFoldDB" id="A0A1M6ADL8"/>
<dbReference type="OrthoDB" id="1149172at2"/>
<feature type="transmembrane region" description="Helical" evidence="1">
    <location>
        <begin position="224"/>
        <end position="250"/>
    </location>
</feature>
<evidence type="ECO:0008006" key="4">
    <source>
        <dbReference type="Google" id="ProtNLM"/>
    </source>
</evidence>
<feature type="transmembrane region" description="Helical" evidence="1">
    <location>
        <begin position="77"/>
        <end position="98"/>
    </location>
</feature>
<proteinExistence type="predicted"/>
<feature type="transmembrane region" description="Helical" evidence="1">
    <location>
        <begin position="160"/>
        <end position="179"/>
    </location>
</feature>
<organism evidence="2 3">
    <name type="scientific">Cruoricaptor ignavus</name>
    <dbReference type="NCBI Taxonomy" id="1118202"/>
    <lineage>
        <taxon>Bacteria</taxon>
        <taxon>Pseudomonadati</taxon>
        <taxon>Bacteroidota</taxon>
        <taxon>Flavobacteriia</taxon>
        <taxon>Flavobacteriales</taxon>
        <taxon>Weeksellaceae</taxon>
        <taxon>Cruoricaptor</taxon>
    </lineage>
</organism>
<reference evidence="2 3" key="1">
    <citation type="submission" date="2016-11" db="EMBL/GenBank/DDBJ databases">
        <authorList>
            <person name="Jaros S."/>
            <person name="Januszkiewicz K."/>
            <person name="Wedrychowicz H."/>
        </authorList>
    </citation>
    <scope>NUCLEOTIDE SEQUENCE [LARGE SCALE GENOMIC DNA]</scope>
    <source>
        <strain evidence="2 3">DSM 25479</strain>
    </source>
</reference>
<accession>A0A1M6ADL8</accession>
<feature type="transmembrane region" description="Helical" evidence="1">
    <location>
        <begin position="270"/>
        <end position="296"/>
    </location>
</feature>
<dbReference type="STRING" id="1118202.SAMN05443429_101255"/>
<evidence type="ECO:0000313" key="2">
    <source>
        <dbReference type="EMBL" id="SHI34626.1"/>
    </source>
</evidence>
<feature type="transmembrane region" description="Helical" evidence="1">
    <location>
        <begin position="136"/>
        <end position="154"/>
    </location>
</feature>
<keyword evidence="1" id="KW-0472">Membrane</keyword>
<evidence type="ECO:0000256" key="1">
    <source>
        <dbReference type="SAM" id="Phobius"/>
    </source>
</evidence>
<dbReference type="EMBL" id="FQYI01000001">
    <property type="protein sequence ID" value="SHI34626.1"/>
    <property type="molecule type" value="Genomic_DNA"/>
</dbReference>
<keyword evidence="1" id="KW-0812">Transmembrane</keyword>
<protein>
    <recommendedName>
        <fullName evidence="4">DUF4013 domain-containing protein</fullName>
    </recommendedName>
</protein>
<dbReference type="Proteomes" id="UP000184335">
    <property type="component" value="Unassembled WGS sequence"/>
</dbReference>
<dbReference type="RefSeq" id="WP_073177548.1">
    <property type="nucleotide sequence ID" value="NZ_FQYI01000001.1"/>
</dbReference>
<keyword evidence="1" id="KW-1133">Transmembrane helix</keyword>
<sequence length="318" mass="36843">MQLIKRRDFNALISDTFSFFKVYGKNYFRNYLILNGLPMILMMVLFFFFYRAFLVPLARQDFGMDAGYFDSLLDENLPLLLVLVLVGFLLFIAFYIITYSYPVLYLKRISETGATEIQLDEISGDIRRNLGKAFKFMLGVLFIITPLLFVFFGISLFLMLLLIGIFLLLLAAPVVYNIINFTLFDYYHSGRNFFQSLSYSFNAQFNYQGITEKSPFWKYWGSSIIILFIIQSVIGVITMIPYILFMVAMYSSAEAANSDGFSSTNMMWIAIAYALSFLLTFVLNNVMYVCCGLMYYDSRTDLQRNEDFSEIDQIGKNL</sequence>
<feature type="transmembrane region" description="Helical" evidence="1">
    <location>
        <begin position="31"/>
        <end position="57"/>
    </location>
</feature>
<keyword evidence="3" id="KW-1185">Reference proteome</keyword>
<gene>
    <name evidence="2" type="ORF">SAMN05443429_101255</name>
</gene>